<dbReference type="SUPFAM" id="SSF54616">
    <property type="entry name" value="DNA-binding domain of Mlu1-box binding protein MBP1"/>
    <property type="match status" value="1"/>
</dbReference>
<feature type="domain" description="KilA-N" evidence="1">
    <location>
        <begin position="13"/>
        <end position="116"/>
    </location>
</feature>
<sequence>MPKLLIVKQIDATFSYSKYGDFSIIIMHENGYINASKLCYECDKQFKNWLRNSTSKDLIEEFRANGISADKLMIIIAGGKNIKTRGTYVHPKLIIHIASWCGANFAARVSEWIEEWKNYSPENESRFYAALSEIKPSPSASKEKEIQATLHKKLGGEIEVKTIAGRIDLLTDKYLIEIKNYCDWKCAIGQLIAYSQNYEDRKKVMYLFDVPKKNIIDHITEICAKCDITVKIIK</sequence>
<proteinExistence type="predicted"/>
<name>A0A6C0CBR9_9ZZZZ</name>
<evidence type="ECO:0000313" key="2">
    <source>
        <dbReference type="EMBL" id="QHT01270.1"/>
    </source>
</evidence>
<dbReference type="SMART" id="SM01252">
    <property type="entry name" value="KilA-N"/>
    <property type="match status" value="1"/>
</dbReference>
<dbReference type="Pfam" id="PF04383">
    <property type="entry name" value="KilA-N"/>
    <property type="match status" value="1"/>
</dbReference>
<protein>
    <recommendedName>
        <fullName evidence="1">KilA-N domain-containing protein</fullName>
    </recommendedName>
</protein>
<dbReference type="InterPro" id="IPR018004">
    <property type="entry name" value="KilA/APSES_HTH"/>
</dbReference>
<accession>A0A6C0CBR9</accession>
<dbReference type="EMBL" id="MN739367">
    <property type="protein sequence ID" value="QHT01270.1"/>
    <property type="molecule type" value="Genomic_DNA"/>
</dbReference>
<dbReference type="PROSITE" id="PS51301">
    <property type="entry name" value="KILA_N"/>
    <property type="match status" value="1"/>
</dbReference>
<evidence type="ECO:0000259" key="1">
    <source>
        <dbReference type="PROSITE" id="PS51301"/>
    </source>
</evidence>
<dbReference type="InterPro" id="IPR036887">
    <property type="entry name" value="HTH_APSES_sf"/>
</dbReference>
<dbReference type="AlphaFoldDB" id="A0A6C0CBR9"/>
<dbReference type="GO" id="GO:0003677">
    <property type="term" value="F:DNA binding"/>
    <property type="evidence" value="ECO:0007669"/>
    <property type="project" value="InterPro"/>
</dbReference>
<reference evidence="2" key="1">
    <citation type="journal article" date="2020" name="Nature">
        <title>Giant virus diversity and host interactions through global metagenomics.</title>
        <authorList>
            <person name="Schulz F."/>
            <person name="Roux S."/>
            <person name="Paez-Espino D."/>
            <person name="Jungbluth S."/>
            <person name="Walsh D.A."/>
            <person name="Denef V.J."/>
            <person name="McMahon K.D."/>
            <person name="Konstantinidis K.T."/>
            <person name="Eloe-Fadrosh E.A."/>
            <person name="Kyrpides N.C."/>
            <person name="Woyke T."/>
        </authorList>
    </citation>
    <scope>NUCLEOTIDE SEQUENCE</scope>
    <source>
        <strain evidence="2">GVMAG-M-3300020192-26</strain>
    </source>
</reference>
<dbReference type="InterPro" id="IPR017880">
    <property type="entry name" value="KilA_N"/>
</dbReference>
<organism evidence="2">
    <name type="scientific">viral metagenome</name>
    <dbReference type="NCBI Taxonomy" id="1070528"/>
    <lineage>
        <taxon>unclassified sequences</taxon>
        <taxon>metagenomes</taxon>
        <taxon>organismal metagenomes</taxon>
    </lineage>
</organism>